<evidence type="ECO:0000256" key="3">
    <source>
        <dbReference type="ARBA" id="ARBA00022840"/>
    </source>
</evidence>
<dbReference type="SUPFAM" id="SSF100934">
    <property type="entry name" value="Heat shock protein 70kD (HSP70), C-terminal subdomain"/>
    <property type="match status" value="1"/>
</dbReference>
<evidence type="ECO:0000313" key="8">
    <source>
        <dbReference type="Proteomes" id="UP001195914"/>
    </source>
</evidence>
<dbReference type="PANTHER" id="PTHR45639">
    <property type="entry name" value="HSC70CB, ISOFORM G-RELATED"/>
    <property type="match status" value="1"/>
</dbReference>
<protein>
    <submittedName>
        <fullName evidence="7">DnaK family domain containing protein</fullName>
    </submittedName>
</protein>
<dbReference type="Gene3D" id="3.90.640.10">
    <property type="entry name" value="Actin, Chain A, domain 4"/>
    <property type="match status" value="1"/>
</dbReference>
<dbReference type="Gene3D" id="3.30.30.30">
    <property type="match status" value="1"/>
</dbReference>
<dbReference type="SUPFAM" id="SSF53067">
    <property type="entry name" value="Actin-like ATPase domain"/>
    <property type="match status" value="2"/>
</dbReference>
<proteinExistence type="predicted"/>
<keyword evidence="4" id="KW-0143">Chaperone</keyword>
<dbReference type="Gene3D" id="3.30.420.40">
    <property type="match status" value="2"/>
</dbReference>
<feature type="compositionally biased region" description="Basic and acidic residues" evidence="5">
    <location>
        <begin position="572"/>
        <end position="609"/>
    </location>
</feature>
<dbReference type="EMBL" id="JAHBMH010000003">
    <property type="protein sequence ID" value="KAK1940282.1"/>
    <property type="molecule type" value="Genomic_DNA"/>
</dbReference>
<name>A0AAD9LLS8_BABDI</name>
<dbReference type="PANTHER" id="PTHR45639:SF3">
    <property type="entry name" value="HYPOXIA UP-REGULATED PROTEIN 1"/>
    <property type="match status" value="1"/>
</dbReference>
<sequence length="890" mass="99428">MRSLIAICLIFTGVCSPVKASTVTIGVDWGEEFVEVAIAFRGHKPDILLNDTGSRKFINAVYMDGTTRFFDQKAAASLIKTPKKTVHKSAHILGLPLDANGKEGVTSVEKEDVLRMFQENGTSFDWDYMPYEFGSDTHGQLYLNITKHGMLQVEVIAGHFFSYIRDIVVSKLTAAKVIKEETENPTILAVIAIPCNYTQKQRQAITFAAESAGITVAQLVHGITAASTMRAFEQGHGTKKVLFYDLGSSGANVGVIEMHVPEKHGKSGNKLNETQVKVLSCVHQAGVGGRHHDVALAEHLRNVFEQKTGVKLMPDHPYALQKLLKAANKAKVALTISDTTSVSIEGLIRNTDFQREVITRDTFNQTIQTSMLKLQEAIDLALERAGNITLEQLDGVELIGGAWRVPAVQEKLSYVLKPHTLGFHLNAEEAVAMGSGYLAAAHNPFFKMKSAAIMDNSVHMYAVRIVSIDNNHEAAIEKRTALFKPDAKLQGSKSLVFKTTLDFKMELTENEKIIAQYQITGITEVMSKEENKHKTAQITVVFRADERGIIGISKASAFIVDNETVDPSTTEAEPKSENSESNKEAPKDEKHEEQEKGKEKEEKQEDKPVTIDIKLVMTNPLPFSPENLEVAKKAIEELRQRDIDINKRSEMKNTLESLIYKYKSAAKQEGFQAACDNETLEEVKGALKDLEEWFDEESYVATLHDFEERIDKLQGLALPLYNRWADNEARPGLVASTDKALNKLENTLEEILKKKPYVADKTEIIDTFRGVKQWWQEALKNQETQLPHQEPVFTADLVKIKIDIAREALAALDRIKPPKISKETEDKEKQDKPKSDEKEEQPNGSTAENIDEQPDESKAEHVDEQKEEAASMEELQTDDEETSQPMADEL</sequence>
<feature type="compositionally biased region" description="Acidic residues" evidence="5">
    <location>
        <begin position="875"/>
        <end position="890"/>
    </location>
</feature>
<dbReference type="InterPro" id="IPR043129">
    <property type="entry name" value="ATPase_NBD"/>
</dbReference>
<feature type="region of interest" description="Disordered" evidence="5">
    <location>
        <begin position="563"/>
        <end position="611"/>
    </location>
</feature>
<dbReference type="GO" id="GO:0030968">
    <property type="term" value="P:endoplasmic reticulum unfolded protein response"/>
    <property type="evidence" value="ECO:0007669"/>
    <property type="project" value="TreeGrafter"/>
</dbReference>
<reference evidence="7" key="2">
    <citation type="submission" date="2021-05" db="EMBL/GenBank/DDBJ databases">
        <authorList>
            <person name="Pain A."/>
        </authorList>
    </citation>
    <scope>NUCLEOTIDE SEQUENCE</scope>
    <source>
        <strain evidence="7">1802A</strain>
    </source>
</reference>
<keyword evidence="8" id="KW-1185">Reference proteome</keyword>
<dbReference type="GO" id="GO:0140662">
    <property type="term" value="F:ATP-dependent protein folding chaperone"/>
    <property type="evidence" value="ECO:0007669"/>
    <property type="project" value="InterPro"/>
</dbReference>
<feature type="signal peptide" evidence="6">
    <location>
        <begin position="1"/>
        <end position="20"/>
    </location>
</feature>
<keyword evidence="1" id="KW-0547">Nucleotide-binding</keyword>
<gene>
    <name evidence="7" type="ORF">X943_001379</name>
</gene>
<feature type="chain" id="PRO_5042188700" evidence="6">
    <location>
        <begin position="21"/>
        <end position="890"/>
    </location>
</feature>
<dbReference type="AlphaFoldDB" id="A0AAD9LLS8"/>
<organism evidence="7 8">
    <name type="scientific">Babesia divergens</name>
    <dbReference type="NCBI Taxonomy" id="32595"/>
    <lineage>
        <taxon>Eukaryota</taxon>
        <taxon>Sar</taxon>
        <taxon>Alveolata</taxon>
        <taxon>Apicomplexa</taxon>
        <taxon>Aconoidasida</taxon>
        <taxon>Piroplasmida</taxon>
        <taxon>Babesiidae</taxon>
        <taxon>Babesia</taxon>
    </lineage>
</organism>
<comment type="caution">
    <text evidence="7">The sequence shown here is derived from an EMBL/GenBank/DDBJ whole genome shotgun (WGS) entry which is preliminary data.</text>
</comment>
<evidence type="ECO:0000313" key="7">
    <source>
        <dbReference type="EMBL" id="KAK1940282.1"/>
    </source>
</evidence>
<keyword evidence="6" id="KW-0732">Signal</keyword>
<dbReference type="FunFam" id="3.90.640.10:FF:000003">
    <property type="entry name" value="Molecular chaperone DnaK"/>
    <property type="match status" value="1"/>
</dbReference>
<dbReference type="GO" id="GO:0034663">
    <property type="term" value="C:endoplasmic reticulum chaperone complex"/>
    <property type="evidence" value="ECO:0007669"/>
    <property type="project" value="TreeGrafter"/>
</dbReference>
<dbReference type="InterPro" id="IPR013126">
    <property type="entry name" value="Hsp_70_fam"/>
</dbReference>
<evidence type="ECO:0000256" key="4">
    <source>
        <dbReference type="ARBA" id="ARBA00023186"/>
    </source>
</evidence>
<evidence type="ECO:0000256" key="5">
    <source>
        <dbReference type="SAM" id="MobiDB-lite"/>
    </source>
</evidence>
<dbReference type="Gene3D" id="2.60.34.10">
    <property type="entry name" value="Substrate Binding Domain Of DNAk, Chain A, domain 1"/>
    <property type="match status" value="1"/>
</dbReference>
<reference evidence="7" key="1">
    <citation type="journal article" date="2014" name="Nucleic Acids Res.">
        <title>The evolutionary dynamics of variant antigen genes in Babesia reveal a history of genomic innovation underlying host-parasite interaction.</title>
        <authorList>
            <person name="Jackson A.P."/>
            <person name="Otto T.D."/>
            <person name="Darby A."/>
            <person name="Ramaprasad A."/>
            <person name="Xia D."/>
            <person name="Echaide I.E."/>
            <person name="Farber M."/>
            <person name="Gahlot S."/>
            <person name="Gamble J."/>
            <person name="Gupta D."/>
            <person name="Gupta Y."/>
            <person name="Jackson L."/>
            <person name="Malandrin L."/>
            <person name="Malas T.B."/>
            <person name="Moussa E."/>
            <person name="Nair M."/>
            <person name="Reid A.J."/>
            <person name="Sanders M."/>
            <person name="Sharma J."/>
            <person name="Tracey A."/>
            <person name="Quail M.A."/>
            <person name="Weir W."/>
            <person name="Wastling J.M."/>
            <person name="Hall N."/>
            <person name="Willadsen P."/>
            <person name="Lingelbach K."/>
            <person name="Shiels B."/>
            <person name="Tait A."/>
            <person name="Berriman M."/>
            <person name="Allred D.R."/>
            <person name="Pain A."/>
        </authorList>
    </citation>
    <scope>NUCLEOTIDE SEQUENCE</scope>
    <source>
        <strain evidence="7">1802A</strain>
    </source>
</reference>
<feature type="compositionally biased region" description="Basic and acidic residues" evidence="5">
    <location>
        <begin position="816"/>
        <end position="841"/>
    </location>
</feature>
<dbReference type="Gene3D" id="1.20.1270.10">
    <property type="match status" value="1"/>
</dbReference>
<keyword evidence="3" id="KW-0067">ATP-binding</keyword>
<feature type="region of interest" description="Disordered" evidence="5">
    <location>
        <begin position="816"/>
        <end position="890"/>
    </location>
</feature>
<evidence type="ECO:0000256" key="2">
    <source>
        <dbReference type="ARBA" id="ARBA00022824"/>
    </source>
</evidence>
<feature type="compositionally biased region" description="Basic and acidic residues" evidence="5">
    <location>
        <begin position="855"/>
        <end position="869"/>
    </location>
</feature>
<dbReference type="InterPro" id="IPR029048">
    <property type="entry name" value="HSP70_C_sf"/>
</dbReference>
<keyword evidence="2" id="KW-0256">Endoplasmic reticulum</keyword>
<evidence type="ECO:0000256" key="1">
    <source>
        <dbReference type="ARBA" id="ARBA00022741"/>
    </source>
</evidence>
<dbReference type="GO" id="GO:0005524">
    <property type="term" value="F:ATP binding"/>
    <property type="evidence" value="ECO:0007669"/>
    <property type="project" value="UniProtKB-KW"/>
</dbReference>
<dbReference type="Proteomes" id="UP001195914">
    <property type="component" value="Unassembled WGS sequence"/>
</dbReference>
<evidence type="ECO:0000256" key="6">
    <source>
        <dbReference type="SAM" id="SignalP"/>
    </source>
</evidence>
<dbReference type="PRINTS" id="PR00301">
    <property type="entry name" value="HEATSHOCK70"/>
</dbReference>
<accession>A0AAD9LLS8</accession>
<dbReference type="InterPro" id="IPR029047">
    <property type="entry name" value="HSP70_peptide-bd_sf"/>
</dbReference>
<dbReference type="Pfam" id="PF00012">
    <property type="entry name" value="HSP70"/>
    <property type="match status" value="1"/>
</dbReference>